<comment type="caution">
    <text evidence="15">The sequence shown here is derived from an EMBL/GenBank/DDBJ whole genome shotgun (WGS) entry which is preliminary data.</text>
</comment>
<comment type="pathway">
    <text evidence="3">Protein modification; protein ubiquitination.</text>
</comment>
<evidence type="ECO:0000256" key="4">
    <source>
        <dbReference type="ARBA" id="ARBA00012483"/>
    </source>
</evidence>
<keyword evidence="12" id="KW-0472">Membrane</keyword>
<keyword evidence="11" id="KW-1133">Transmembrane helix</keyword>
<dbReference type="Proteomes" id="UP000743370">
    <property type="component" value="Unassembled WGS sequence"/>
</dbReference>
<keyword evidence="7" id="KW-0479">Metal-binding</keyword>
<evidence type="ECO:0000256" key="7">
    <source>
        <dbReference type="ARBA" id="ARBA00022723"/>
    </source>
</evidence>
<dbReference type="AlphaFoldDB" id="A0A8T0JPS2"/>
<dbReference type="Gene3D" id="3.30.40.10">
    <property type="entry name" value="Zinc/RING finger domain, C3HC4 (zinc finger)"/>
    <property type="match status" value="1"/>
</dbReference>
<name>A0A8T0JPS2_PHAAN</name>
<evidence type="ECO:0000256" key="5">
    <source>
        <dbReference type="ARBA" id="ARBA00022679"/>
    </source>
</evidence>
<evidence type="ECO:0000313" key="15">
    <source>
        <dbReference type="EMBL" id="KAG2376893.1"/>
    </source>
</evidence>
<evidence type="ECO:0000256" key="6">
    <source>
        <dbReference type="ARBA" id="ARBA00022692"/>
    </source>
</evidence>
<evidence type="ECO:0000256" key="13">
    <source>
        <dbReference type="ARBA" id="ARBA00024209"/>
    </source>
</evidence>
<comment type="subcellular location">
    <subcellularLocation>
        <location evidence="2">Membrane</location>
        <topology evidence="2">Single-pass membrane protein</topology>
    </subcellularLocation>
</comment>
<keyword evidence="6" id="KW-0812">Transmembrane</keyword>
<dbReference type="PANTHER" id="PTHR14155">
    <property type="entry name" value="RING FINGER DOMAIN-CONTAINING"/>
    <property type="match status" value="1"/>
</dbReference>
<dbReference type="FunFam" id="3.30.40.10:FF:000187">
    <property type="entry name" value="E3 ubiquitin-protein ligase ATL6"/>
    <property type="match status" value="1"/>
</dbReference>
<reference evidence="15 16" key="1">
    <citation type="submission" date="2020-05" db="EMBL/GenBank/DDBJ databases">
        <title>Vigna angularis (adzuki bean) Var. LongXiaoDou No. 4 denovo assembly.</title>
        <authorList>
            <person name="Xiang H."/>
        </authorList>
    </citation>
    <scope>NUCLEOTIDE SEQUENCE [LARGE SCALE GENOMIC DNA]</scope>
    <source>
        <tissue evidence="15">Leaf</tissue>
    </source>
</reference>
<comment type="similarity">
    <text evidence="13">Belongs to the RING-type zinc finger family. ATL subfamily.</text>
</comment>
<keyword evidence="10" id="KW-0862">Zinc</keyword>
<evidence type="ECO:0000313" key="16">
    <source>
        <dbReference type="Proteomes" id="UP000743370"/>
    </source>
</evidence>
<evidence type="ECO:0000256" key="10">
    <source>
        <dbReference type="ARBA" id="ARBA00022833"/>
    </source>
</evidence>
<evidence type="ECO:0000256" key="1">
    <source>
        <dbReference type="ARBA" id="ARBA00000900"/>
    </source>
</evidence>
<feature type="domain" description="RING-type" evidence="14">
    <location>
        <begin position="74"/>
        <end position="103"/>
    </location>
</feature>
<keyword evidence="5" id="KW-0808">Transferase</keyword>
<dbReference type="InterPro" id="IPR001841">
    <property type="entry name" value="Znf_RING"/>
</dbReference>
<dbReference type="EC" id="2.3.2.27" evidence="4"/>
<evidence type="ECO:0000256" key="9">
    <source>
        <dbReference type="ARBA" id="ARBA00022786"/>
    </source>
</evidence>
<dbReference type="InterPro" id="IPR013083">
    <property type="entry name" value="Znf_RING/FYVE/PHD"/>
</dbReference>
<protein>
    <recommendedName>
        <fullName evidence="4">RING-type E3 ubiquitin transferase</fullName>
        <ecNumber evidence="4">2.3.2.27</ecNumber>
    </recommendedName>
</protein>
<organism evidence="15 16">
    <name type="scientific">Phaseolus angularis</name>
    <name type="common">Azuki bean</name>
    <name type="synonym">Vigna angularis</name>
    <dbReference type="NCBI Taxonomy" id="3914"/>
    <lineage>
        <taxon>Eukaryota</taxon>
        <taxon>Viridiplantae</taxon>
        <taxon>Streptophyta</taxon>
        <taxon>Embryophyta</taxon>
        <taxon>Tracheophyta</taxon>
        <taxon>Spermatophyta</taxon>
        <taxon>Magnoliopsida</taxon>
        <taxon>eudicotyledons</taxon>
        <taxon>Gunneridae</taxon>
        <taxon>Pentapetalae</taxon>
        <taxon>rosids</taxon>
        <taxon>fabids</taxon>
        <taxon>Fabales</taxon>
        <taxon>Fabaceae</taxon>
        <taxon>Papilionoideae</taxon>
        <taxon>50 kb inversion clade</taxon>
        <taxon>NPAAA clade</taxon>
        <taxon>indigoferoid/millettioid clade</taxon>
        <taxon>Phaseoleae</taxon>
        <taxon>Vigna</taxon>
    </lineage>
</organism>
<evidence type="ECO:0000256" key="11">
    <source>
        <dbReference type="ARBA" id="ARBA00022989"/>
    </source>
</evidence>
<keyword evidence="8" id="KW-0863">Zinc-finger</keyword>
<dbReference type="SUPFAM" id="SSF57850">
    <property type="entry name" value="RING/U-box"/>
    <property type="match status" value="1"/>
</dbReference>
<dbReference type="GO" id="GO:0061630">
    <property type="term" value="F:ubiquitin protein ligase activity"/>
    <property type="evidence" value="ECO:0007669"/>
    <property type="project" value="UniProtKB-EC"/>
</dbReference>
<sequence length="170" mass="19913">MVIIIAILIVVVFLMGFFSIYICHCAHFPFASIRNLTRATSRPHRGLDQAVIDTFPTLEYSVVNIHKLGKGTLECAVCLNRFEDTETMHLIPKCDHMFHTECIDEARTTVTTESTMRRQRWRTEWSTTRGRSKMLWCRSEMLWCRSQLGQNKLNNFWSPGFSLKCRFEML</sequence>
<keyword evidence="9" id="KW-0833">Ubl conjugation pathway</keyword>
<accession>A0A8T0JPS2</accession>
<evidence type="ECO:0000259" key="14">
    <source>
        <dbReference type="Pfam" id="PF17123"/>
    </source>
</evidence>
<dbReference type="GO" id="GO:0016020">
    <property type="term" value="C:membrane"/>
    <property type="evidence" value="ECO:0007669"/>
    <property type="project" value="UniProtKB-SubCell"/>
</dbReference>
<evidence type="ECO:0000256" key="2">
    <source>
        <dbReference type="ARBA" id="ARBA00004167"/>
    </source>
</evidence>
<dbReference type="PANTHER" id="PTHR14155:SF502">
    <property type="entry name" value="TRANSCRIPTION FACTOR C2H2 FAMILY-RELATED"/>
    <property type="match status" value="1"/>
</dbReference>
<dbReference type="Pfam" id="PF17123">
    <property type="entry name" value="zf-RING_11"/>
    <property type="match status" value="1"/>
</dbReference>
<evidence type="ECO:0000256" key="12">
    <source>
        <dbReference type="ARBA" id="ARBA00023136"/>
    </source>
</evidence>
<evidence type="ECO:0000256" key="3">
    <source>
        <dbReference type="ARBA" id="ARBA00004906"/>
    </source>
</evidence>
<proteinExistence type="inferred from homology"/>
<dbReference type="InterPro" id="IPR053238">
    <property type="entry name" value="RING-H2_zinc_finger"/>
</dbReference>
<comment type="catalytic activity">
    <reaction evidence="1">
        <text>S-ubiquitinyl-[E2 ubiquitin-conjugating enzyme]-L-cysteine + [acceptor protein]-L-lysine = [E2 ubiquitin-conjugating enzyme]-L-cysteine + N(6)-ubiquitinyl-[acceptor protein]-L-lysine.</text>
        <dbReference type="EC" id="2.3.2.27"/>
    </reaction>
</comment>
<evidence type="ECO:0000256" key="8">
    <source>
        <dbReference type="ARBA" id="ARBA00022771"/>
    </source>
</evidence>
<dbReference type="EMBL" id="JABFOF010000010">
    <property type="protein sequence ID" value="KAG2376893.1"/>
    <property type="molecule type" value="Genomic_DNA"/>
</dbReference>
<dbReference type="GO" id="GO:0008270">
    <property type="term" value="F:zinc ion binding"/>
    <property type="evidence" value="ECO:0007669"/>
    <property type="project" value="UniProtKB-KW"/>
</dbReference>
<gene>
    <name evidence="15" type="ORF">HKW66_Vig0174660</name>
</gene>